<dbReference type="AlphaFoldDB" id="A0A916UYZ8"/>
<keyword evidence="1" id="KW-0328">Glycosyltransferase</keyword>
<dbReference type="RefSeq" id="WP_188612940.1">
    <property type="nucleotide sequence ID" value="NZ_BMGG01000022.1"/>
</dbReference>
<evidence type="ECO:0000259" key="4">
    <source>
        <dbReference type="Pfam" id="PF04577"/>
    </source>
</evidence>
<dbReference type="PANTHER" id="PTHR20961">
    <property type="entry name" value="GLYCOSYLTRANSFERASE"/>
    <property type="match status" value="1"/>
</dbReference>
<comment type="caution">
    <text evidence="5">The sequence shown here is derived from an EMBL/GenBank/DDBJ whole genome shotgun (WGS) entry which is preliminary data.</text>
</comment>
<keyword evidence="6" id="KW-1185">Reference proteome</keyword>
<dbReference type="Proteomes" id="UP000637002">
    <property type="component" value="Unassembled WGS sequence"/>
</dbReference>
<evidence type="ECO:0000313" key="5">
    <source>
        <dbReference type="EMBL" id="GGC94966.1"/>
    </source>
</evidence>
<feature type="domain" description="Glycosyltransferase 61 catalytic" evidence="4">
    <location>
        <begin position="305"/>
        <end position="480"/>
    </location>
</feature>
<dbReference type="Pfam" id="PF04577">
    <property type="entry name" value="Glyco_transf_61"/>
    <property type="match status" value="1"/>
</dbReference>
<sequence>MGQIVPVVLEKDRSEIERLLGGTVEVGPIVVRQSGEALEVCLDRFKEFVGEDDVVLVSSASNKSLALAWDVLTAGRDGGWGIIIHVHDTRREKIAAPPPELLDAFQRVTLNILRTRSSWHSVGAYEPIGHSNGNQQRLVGDLLLALHKPATKFRRAMVYTGPRSGLRWSKVVSGTQTSQFGSTLDAWTACPVRRYLEDPGAATIEPVKVSVNPVHLFLSDGEQARAQAAVKFATHNNGKLRYAVPAVNLHYRENAVGYPARGILIDGNGNILSGGKKSQFDFISEPAIAVTEPCFWGFNVLHKMYYHWLLNGLAGIRNLESIGITSGMRFVVPVLSSWQRDSLCAMGVRPEAILELGREPVRFAKVFWSDFSSANDHPDLVHPAALSFVRAKARAAADASRSSNAEASWPEKIYVSRLDTNKRKLLNEDQLAEALERAGFFVLIGSKHSFIEQRNIFAGAKVICGLHGAGMTNGLFCGSGVPILEIYPENFFHAGSLRACQMAGSRHGLMFGRNLKVNPDDYQDVQWEVDIPEVLMNLKELEEKPYTLTWESPFDVAGA</sequence>
<organism evidence="5 6">
    <name type="scientific">Chelatococcus reniformis</name>
    <dbReference type="NCBI Taxonomy" id="1494448"/>
    <lineage>
        <taxon>Bacteria</taxon>
        <taxon>Pseudomonadati</taxon>
        <taxon>Pseudomonadota</taxon>
        <taxon>Alphaproteobacteria</taxon>
        <taxon>Hyphomicrobiales</taxon>
        <taxon>Chelatococcaceae</taxon>
        <taxon>Chelatococcus</taxon>
    </lineage>
</organism>
<reference evidence="5" key="1">
    <citation type="journal article" date="2014" name="Int. J. Syst. Evol. Microbiol.">
        <title>Complete genome sequence of Corynebacterium casei LMG S-19264T (=DSM 44701T), isolated from a smear-ripened cheese.</title>
        <authorList>
            <consortium name="US DOE Joint Genome Institute (JGI-PGF)"/>
            <person name="Walter F."/>
            <person name="Albersmeier A."/>
            <person name="Kalinowski J."/>
            <person name="Ruckert C."/>
        </authorList>
    </citation>
    <scope>NUCLEOTIDE SEQUENCE</scope>
    <source>
        <strain evidence="5">CGMCC 1.12919</strain>
    </source>
</reference>
<evidence type="ECO:0000313" key="6">
    <source>
        <dbReference type="Proteomes" id="UP000637002"/>
    </source>
</evidence>
<dbReference type="GO" id="GO:0016757">
    <property type="term" value="F:glycosyltransferase activity"/>
    <property type="evidence" value="ECO:0007669"/>
    <property type="project" value="UniProtKB-KW"/>
</dbReference>
<proteinExistence type="predicted"/>
<dbReference type="InterPro" id="IPR007657">
    <property type="entry name" value="Glycosyltransferase_61"/>
</dbReference>
<gene>
    <name evidence="5" type="ORF">GCM10010994_60850</name>
</gene>
<evidence type="ECO:0000256" key="2">
    <source>
        <dbReference type="ARBA" id="ARBA00022679"/>
    </source>
</evidence>
<accession>A0A916UYZ8</accession>
<keyword evidence="2" id="KW-0808">Transferase</keyword>
<name>A0A916UYZ8_9HYPH</name>
<protein>
    <recommendedName>
        <fullName evidence="4">Glycosyltransferase 61 catalytic domain-containing protein</fullName>
    </recommendedName>
</protein>
<dbReference type="EMBL" id="BMGG01000022">
    <property type="protein sequence ID" value="GGC94966.1"/>
    <property type="molecule type" value="Genomic_DNA"/>
</dbReference>
<keyword evidence="3" id="KW-0325">Glycoprotein</keyword>
<evidence type="ECO:0000256" key="3">
    <source>
        <dbReference type="ARBA" id="ARBA00023180"/>
    </source>
</evidence>
<reference evidence="5" key="2">
    <citation type="submission" date="2020-09" db="EMBL/GenBank/DDBJ databases">
        <authorList>
            <person name="Sun Q."/>
            <person name="Zhou Y."/>
        </authorList>
    </citation>
    <scope>NUCLEOTIDE SEQUENCE</scope>
    <source>
        <strain evidence="5">CGMCC 1.12919</strain>
    </source>
</reference>
<dbReference type="InterPro" id="IPR049625">
    <property type="entry name" value="Glyco_transf_61_cat"/>
</dbReference>
<evidence type="ECO:0000256" key="1">
    <source>
        <dbReference type="ARBA" id="ARBA00022676"/>
    </source>
</evidence>